<proteinExistence type="predicted"/>
<organism evidence="1">
    <name type="scientific">uncultured marine bacterium 582</name>
    <dbReference type="NCBI Taxonomy" id="257402"/>
    <lineage>
        <taxon>Bacteria</taxon>
        <taxon>environmental samples</taxon>
    </lineage>
</organism>
<gene>
    <name evidence="1" type="ORF">MBMO_EBAC080-L028H02.123</name>
</gene>
<protein>
    <submittedName>
        <fullName evidence="1">Uncharacterized protein</fullName>
    </submittedName>
</protein>
<reference evidence="1" key="2">
    <citation type="submission" date="2003-12" db="EMBL/GenBank/DDBJ databases">
        <title>Monterey Bay Coastal Ocean Microbial Observatory environmental clone sequencing.</title>
        <authorList>
            <person name="DeLong E.F."/>
        </authorList>
    </citation>
    <scope>NUCLEOTIDE SEQUENCE</scope>
</reference>
<dbReference type="EMBL" id="AY458649">
    <property type="protein sequence ID" value="AAR38457.1"/>
    <property type="molecule type" value="Genomic_DNA"/>
</dbReference>
<accession>Q6SEW5</accession>
<sequence>MIIITYYCGGGDIRRRLYLLRSKRWCGLVDFSF</sequence>
<evidence type="ECO:0000313" key="1">
    <source>
        <dbReference type="EMBL" id="AAR38457.1"/>
    </source>
</evidence>
<reference evidence="1" key="1">
    <citation type="submission" date="2003-11" db="EMBL/GenBank/DDBJ databases">
        <authorList>
            <person name="Heidelberg J.F."/>
            <person name="Eisen J.A."/>
            <person name="Nelson W.C."/>
            <person name="DeLong E.F."/>
        </authorList>
    </citation>
    <scope>NUCLEOTIDE SEQUENCE</scope>
</reference>
<dbReference type="AlphaFoldDB" id="Q6SEW5"/>
<name>Q6SEW5_9BACT</name>